<reference evidence="4" key="1">
    <citation type="journal article" date="2019" name="Int. J. Syst. Evol. Microbiol.">
        <title>The Global Catalogue of Microorganisms (GCM) 10K type strain sequencing project: providing services to taxonomists for standard genome sequencing and annotation.</title>
        <authorList>
            <consortium name="The Broad Institute Genomics Platform"/>
            <consortium name="The Broad Institute Genome Sequencing Center for Infectious Disease"/>
            <person name="Wu L."/>
            <person name="Ma J."/>
        </authorList>
    </citation>
    <scope>NUCLEOTIDE SEQUENCE [LARGE SCALE GENOMIC DNA]</scope>
    <source>
        <strain evidence="4">PJ61</strain>
    </source>
</reference>
<comment type="caution">
    <text evidence="3">The sequence shown here is derived from an EMBL/GenBank/DDBJ whole genome shotgun (WGS) entry which is preliminary data.</text>
</comment>
<dbReference type="Gene3D" id="3.40.50.1820">
    <property type="entry name" value="alpha/beta hydrolase"/>
    <property type="match status" value="1"/>
</dbReference>
<accession>A0ABV8WL11</accession>
<dbReference type="SUPFAM" id="SSF53474">
    <property type="entry name" value="alpha/beta-Hydrolases"/>
    <property type="match status" value="1"/>
</dbReference>
<evidence type="ECO:0000313" key="4">
    <source>
        <dbReference type="Proteomes" id="UP001595778"/>
    </source>
</evidence>
<keyword evidence="3" id="KW-0378">Hydrolase</keyword>
<evidence type="ECO:0000256" key="1">
    <source>
        <dbReference type="SAM" id="MobiDB-lite"/>
    </source>
</evidence>
<evidence type="ECO:0000313" key="3">
    <source>
        <dbReference type="EMBL" id="MFC4396739.1"/>
    </source>
</evidence>
<proteinExistence type="predicted"/>
<dbReference type="PANTHER" id="PTHR43798">
    <property type="entry name" value="MONOACYLGLYCEROL LIPASE"/>
    <property type="match status" value="1"/>
</dbReference>
<dbReference type="InterPro" id="IPR000073">
    <property type="entry name" value="AB_hydrolase_1"/>
</dbReference>
<evidence type="ECO:0000259" key="2">
    <source>
        <dbReference type="Pfam" id="PF12697"/>
    </source>
</evidence>
<dbReference type="InterPro" id="IPR050266">
    <property type="entry name" value="AB_hydrolase_sf"/>
</dbReference>
<dbReference type="EMBL" id="JBHSDQ010000004">
    <property type="protein sequence ID" value="MFC4396739.1"/>
    <property type="molecule type" value="Genomic_DNA"/>
</dbReference>
<dbReference type="InterPro" id="IPR029058">
    <property type="entry name" value="AB_hydrolase_fold"/>
</dbReference>
<sequence>MAGFLDIDGHPTWVEDRGGAGVPLLLLHGGLSNSDALLNTLGAGLSSHYRVIAFDRRGHGYTADTDADFHYDDMARETISVLETVVGGPAHLVGWSDGGIVALLVALARPDLVKKMVVISANYDVDGVQQVEMDPDSPVFQELGRAYAERSPDGPGHFEEVARKAMQLISSEPSLKTSQISRIQQAVLVTVGDDDIVTLPHAISLYEALPNGQLAVVPGTSHGLPMERPATLTSLILPFLEEDGPPKTLMPVRRARMSGGNGERTRGDMPETGMPQRAS</sequence>
<dbReference type="PANTHER" id="PTHR43798:SF33">
    <property type="entry name" value="HYDROLASE, PUTATIVE (AFU_ORTHOLOGUE AFUA_2G14860)-RELATED"/>
    <property type="match status" value="1"/>
</dbReference>
<protein>
    <submittedName>
        <fullName evidence="3">Alpha/beta fold hydrolase</fullName>
    </submittedName>
</protein>
<gene>
    <name evidence="3" type="ORF">ACFO0G_11625</name>
</gene>
<dbReference type="Pfam" id="PF12697">
    <property type="entry name" value="Abhydrolase_6"/>
    <property type="match status" value="1"/>
</dbReference>
<dbReference type="GO" id="GO:0016787">
    <property type="term" value="F:hydrolase activity"/>
    <property type="evidence" value="ECO:0007669"/>
    <property type="project" value="UniProtKB-KW"/>
</dbReference>
<organism evidence="3 4">
    <name type="scientific">Arthrobacter sedimenti</name>
    <dbReference type="NCBI Taxonomy" id="2694931"/>
    <lineage>
        <taxon>Bacteria</taxon>
        <taxon>Bacillati</taxon>
        <taxon>Actinomycetota</taxon>
        <taxon>Actinomycetes</taxon>
        <taxon>Micrococcales</taxon>
        <taxon>Micrococcaceae</taxon>
        <taxon>Arthrobacter</taxon>
    </lineage>
</organism>
<dbReference type="RefSeq" id="WP_286399700.1">
    <property type="nucleotide sequence ID" value="NZ_JBHSDQ010000004.1"/>
</dbReference>
<dbReference type="Proteomes" id="UP001595778">
    <property type="component" value="Unassembled WGS sequence"/>
</dbReference>
<keyword evidence="4" id="KW-1185">Reference proteome</keyword>
<dbReference type="PRINTS" id="PR00111">
    <property type="entry name" value="ABHYDROLASE"/>
</dbReference>
<name>A0ABV8WL11_9MICC</name>
<feature type="domain" description="AB hydrolase-1" evidence="2">
    <location>
        <begin position="24"/>
        <end position="231"/>
    </location>
</feature>
<feature type="region of interest" description="Disordered" evidence="1">
    <location>
        <begin position="246"/>
        <end position="279"/>
    </location>
</feature>